<organism evidence="1 2">
    <name type="scientific">Streptomyces mauvecolor</name>
    <dbReference type="NCBI Taxonomy" id="58345"/>
    <lineage>
        <taxon>Bacteria</taxon>
        <taxon>Bacillati</taxon>
        <taxon>Actinomycetota</taxon>
        <taxon>Actinomycetes</taxon>
        <taxon>Kitasatosporales</taxon>
        <taxon>Streptomycetaceae</taxon>
        <taxon>Streptomyces</taxon>
    </lineage>
</organism>
<keyword evidence="2" id="KW-1185">Reference proteome</keyword>
<accession>A0ABV9UU09</accession>
<dbReference type="RefSeq" id="WP_344380607.1">
    <property type="nucleotide sequence ID" value="NZ_BAAASQ010000049.1"/>
</dbReference>
<evidence type="ECO:0000313" key="1">
    <source>
        <dbReference type="EMBL" id="MFC4959754.1"/>
    </source>
</evidence>
<evidence type="ECO:0000313" key="2">
    <source>
        <dbReference type="Proteomes" id="UP001595834"/>
    </source>
</evidence>
<dbReference type="EMBL" id="JBHSIZ010000035">
    <property type="protein sequence ID" value="MFC4959754.1"/>
    <property type="molecule type" value="Genomic_DNA"/>
</dbReference>
<dbReference type="Proteomes" id="UP001595834">
    <property type="component" value="Unassembled WGS sequence"/>
</dbReference>
<proteinExistence type="predicted"/>
<name>A0ABV9UU09_9ACTN</name>
<gene>
    <name evidence="1" type="ORF">ACFPFX_26040</name>
</gene>
<sequence>MTNEWYVLIEEDSWINERADGVALELHRWMLVGAHRIGGDEAEAVAAAEDAALRYMPLGLARCARPGDEPAREAFLAQDGSWVVLVRQRQEECHFRVSTARLVHARAEKEAPKRSLKEKFRGALEGPLPLVESWTPPGKREQA</sequence>
<protein>
    <submittedName>
        <fullName evidence="1">Uncharacterized protein</fullName>
    </submittedName>
</protein>
<reference evidence="2" key="1">
    <citation type="journal article" date="2019" name="Int. J. Syst. Evol. Microbiol.">
        <title>The Global Catalogue of Microorganisms (GCM) 10K type strain sequencing project: providing services to taxonomists for standard genome sequencing and annotation.</title>
        <authorList>
            <consortium name="The Broad Institute Genomics Platform"/>
            <consortium name="The Broad Institute Genome Sequencing Center for Infectious Disease"/>
            <person name="Wu L."/>
            <person name="Ma J."/>
        </authorList>
    </citation>
    <scope>NUCLEOTIDE SEQUENCE [LARGE SCALE GENOMIC DNA]</scope>
    <source>
        <strain evidence="2">CCM 7224</strain>
    </source>
</reference>
<comment type="caution">
    <text evidence="1">The sequence shown here is derived from an EMBL/GenBank/DDBJ whole genome shotgun (WGS) entry which is preliminary data.</text>
</comment>